<reference evidence="1" key="1">
    <citation type="submission" date="2020-05" db="EMBL/GenBank/DDBJ databases">
        <title>Identification of trans-AT polyketide cluster in two marine bacteria, producers of a novel glutaramide-containing polyketide sesbanimide D and analogs.</title>
        <authorList>
            <person name="Kacar D."/>
            <person name="Rodriguez P."/>
            <person name="Canedo L."/>
            <person name="Gonzalez E."/>
            <person name="Galan B."/>
            <person name="De La Calle F."/>
            <person name="Garcia J.L."/>
        </authorList>
    </citation>
    <scope>NUCLEOTIDE SEQUENCE</scope>
    <source>
        <strain evidence="1">PHM038</strain>
    </source>
</reference>
<dbReference type="EMBL" id="JABFCZ010000010">
    <property type="protein sequence ID" value="MBD1546654.1"/>
    <property type="molecule type" value="Genomic_DNA"/>
</dbReference>
<accession>A0A926S9B7</accession>
<dbReference type="AlphaFoldDB" id="A0A926S9B7"/>
<dbReference type="Proteomes" id="UP000598467">
    <property type="component" value="Unassembled WGS sequence"/>
</dbReference>
<name>A0A926S9B7_9HYPH</name>
<proteinExistence type="predicted"/>
<evidence type="ECO:0000313" key="2">
    <source>
        <dbReference type="Proteomes" id="UP000598467"/>
    </source>
</evidence>
<comment type="caution">
    <text evidence="1">The sequence shown here is derived from an EMBL/GenBank/DDBJ whole genome shotgun (WGS) entry which is preliminary data.</text>
</comment>
<protein>
    <submittedName>
        <fullName evidence="1">Uncharacterized protein</fullName>
    </submittedName>
</protein>
<organism evidence="1 2">
    <name type="scientific">Roseibium aggregatum</name>
    <dbReference type="NCBI Taxonomy" id="187304"/>
    <lineage>
        <taxon>Bacteria</taxon>
        <taxon>Pseudomonadati</taxon>
        <taxon>Pseudomonadota</taxon>
        <taxon>Alphaproteobacteria</taxon>
        <taxon>Hyphomicrobiales</taxon>
        <taxon>Stappiaceae</taxon>
        <taxon>Roseibium</taxon>
    </lineage>
</organism>
<evidence type="ECO:0000313" key="1">
    <source>
        <dbReference type="EMBL" id="MBD1546654.1"/>
    </source>
</evidence>
<sequence>MRPRIVMLSGLTRQNRHAVMGDLNDAILKAGGWVEGHSLFSNIATTFRLVLPASALGLFRTAVRDTGVALDDDSAAKLDDLGAAERSGDEEVSLTLNVTFIHEEPDLRRDVPAVPG</sequence>
<gene>
    <name evidence="1" type="ORF">HK439_10300</name>
</gene>
<dbReference type="RefSeq" id="WP_190291326.1">
    <property type="nucleotide sequence ID" value="NZ_JABFCZ010000010.1"/>
</dbReference>